<dbReference type="InterPro" id="IPR003137">
    <property type="entry name" value="PA_domain"/>
</dbReference>
<name>A0A0R3W2N4_TAEAS</name>
<evidence type="ECO:0000313" key="4">
    <source>
        <dbReference type="Proteomes" id="UP000282613"/>
    </source>
</evidence>
<keyword evidence="1" id="KW-1133">Transmembrane helix</keyword>
<dbReference type="AlphaFoldDB" id="A0A0R3W2N4"/>
<dbReference type="OrthoDB" id="206201at2759"/>
<sequence>MRVRIEVAQQSFILSYISVALGKGVFSFAPTCSVLSLCSCSFVERIALKVVGRSGHDAIFPLSTSSIGSQFVCVVFSFIVFRMYPIFTLNSFRPNRSALVPESLMPMRFKTELLSSSEGLVARTTFTTCLSGCSFVTKASFAQAAGAVAFISYDYQNNSARILNMLPDESSTKVWIPCAFMQGSHAQHLLELMELDNKTYLDVDFPVDRTGSLIILDKYSPMRLR</sequence>
<evidence type="ECO:0000313" key="3">
    <source>
        <dbReference type="EMBL" id="VDK32881.1"/>
    </source>
</evidence>
<reference evidence="3 4" key="2">
    <citation type="submission" date="2018-11" db="EMBL/GenBank/DDBJ databases">
        <authorList>
            <consortium name="Pathogen Informatics"/>
        </authorList>
    </citation>
    <scope>NUCLEOTIDE SEQUENCE [LARGE SCALE GENOMIC DNA]</scope>
</reference>
<feature type="domain" description="PA" evidence="2">
    <location>
        <begin position="132"/>
        <end position="189"/>
    </location>
</feature>
<proteinExistence type="predicted"/>
<keyword evidence="1" id="KW-0472">Membrane</keyword>
<feature type="transmembrane region" description="Helical" evidence="1">
    <location>
        <begin position="12"/>
        <end position="29"/>
    </location>
</feature>
<dbReference type="Gene3D" id="3.50.30.30">
    <property type="match status" value="1"/>
</dbReference>
<evidence type="ECO:0000259" key="2">
    <source>
        <dbReference type="Pfam" id="PF02225"/>
    </source>
</evidence>
<protein>
    <submittedName>
        <fullName evidence="5">PA domain-containing protein</fullName>
    </submittedName>
</protein>
<evidence type="ECO:0000313" key="5">
    <source>
        <dbReference type="WBParaSite" id="TASK_0000410701-mRNA-1"/>
    </source>
</evidence>
<evidence type="ECO:0000256" key="1">
    <source>
        <dbReference type="SAM" id="Phobius"/>
    </source>
</evidence>
<gene>
    <name evidence="3" type="ORF">TASK_LOCUS4108</name>
</gene>
<dbReference type="WBParaSite" id="TASK_0000410701-mRNA-1">
    <property type="protein sequence ID" value="TASK_0000410701-mRNA-1"/>
    <property type="gene ID" value="TASK_0000410701"/>
</dbReference>
<dbReference type="Pfam" id="PF02225">
    <property type="entry name" value="PA"/>
    <property type="match status" value="1"/>
</dbReference>
<reference evidence="5" key="1">
    <citation type="submission" date="2017-02" db="UniProtKB">
        <authorList>
            <consortium name="WormBaseParasite"/>
        </authorList>
    </citation>
    <scope>IDENTIFICATION</scope>
</reference>
<dbReference type="EMBL" id="UYRS01018329">
    <property type="protein sequence ID" value="VDK32881.1"/>
    <property type="molecule type" value="Genomic_DNA"/>
</dbReference>
<accession>A0A0R3W2N4</accession>
<keyword evidence="4" id="KW-1185">Reference proteome</keyword>
<organism evidence="5">
    <name type="scientific">Taenia asiatica</name>
    <name type="common">Asian tapeworm</name>
    <dbReference type="NCBI Taxonomy" id="60517"/>
    <lineage>
        <taxon>Eukaryota</taxon>
        <taxon>Metazoa</taxon>
        <taxon>Spiralia</taxon>
        <taxon>Lophotrochozoa</taxon>
        <taxon>Platyhelminthes</taxon>
        <taxon>Cestoda</taxon>
        <taxon>Eucestoda</taxon>
        <taxon>Cyclophyllidea</taxon>
        <taxon>Taeniidae</taxon>
        <taxon>Taenia</taxon>
    </lineage>
</organism>
<dbReference type="Proteomes" id="UP000282613">
    <property type="component" value="Unassembled WGS sequence"/>
</dbReference>
<feature type="transmembrane region" description="Helical" evidence="1">
    <location>
        <begin position="67"/>
        <end position="87"/>
    </location>
</feature>
<keyword evidence="1" id="KW-0812">Transmembrane</keyword>